<sequence>MMPVKPKGLFRWLNGRVVLTLGAVFGGCGVVLSAIGAHALTHLSPALQDAYQTAAWYHLIHAVGLLAVGVWLRTAPHPLWLRWAALAWVAGIVLFSGSIYLHALLGERWLPGWVTPLGGLALIAGWVMLAAAAWRGAAP</sequence>
<keyword evidence="5 6" id="KW-0472">Membrane</keyword>
<evidence type="ECO:0000313" key="8">
    <source>
        <dbReference type="Proteomes" id="UP000262004"/>
    </source>
</evidence>
<organism evidence="7 8">
    <name type="scientific">Hydrogenophilus thermoluteolus</name>
    <name type="common">Pseudomonas hydrogenothermophila</name>
    <dbReference type="NCBI Taxonomy" id="297"/>
    <lineage>
        <taxon>Bacteria</taxon>
        <taxon>Pseudomonadati</taxon>
        <taxon>Pseudomonadota</taxon>
        <taxon>Hydrogenophilia</taxon>
        <taxon>Hydrogenophilales</taxon>
        <taxon>Hydrogenophilaceae</taxon>
        <taxon>Hydrogenophilus</taxon>
    </lineage>
</organism>
<dbReference type="PANTHER" id="PTHR43461:SF1">
    <property type="entry name" value="TRANSMEMBRANE PROTEIN 256"/>
    <property type="match status" value="1"/>
</dbReference>
<comment type="similarity">
    <text evidence="2">Belongs to the UPF0382 family.</text>
</comment>
<evidence type="ECO:0000256" key="4">
    <source>
        <dbReference type="ARBA" id="ARBA00022989"/>
    </source>
</evidence>
<evidence type="ECO:0000256" key="3">
    <source>
        <dbReference type="ARBA" id="ARBA00022692"/>
    </source>
</evidence>
<name>A0A2Z6DZE7_HYDTE</name>
<reference evidence="7 8" key="1">
    <citation type="submission" date="2018-04" db="EMBL/GenBank/DDBJ databases">
        <title>Complete genome sequence of Hydrogenophilus thermoluteolus TH-1.</title>
        <authorList>
            <person name="Arai H."/>
        </authorList>
    </citation>
    <scope>NUCLEOTIDE SEQUENCE [LARGE SCALE GENOMIC DNA]</scope>
    <source>
        <strain evidence="7 8">TH-1</strain>
    </source>
</reference>
<evidence type="ECO:0008006" key="9">
    <source>
        <dbReference type="Google" id="ProtNLM"/>
    </source>
</evidence>
<dbReference type="KEGG" id="htl:HPTL_1678"/>
<dbReference type="AlphaFoldDB" id="A0A2Z6DZE7"/>
<proteinExistence type="inferred from homology"/>
<dbReference type="PROSITE" id="PS51257">
    <property type="entry name" value="PROKAR_LIPOPROTEIN"/>
    <property type="match status" value="1"/>
</dbReference>
<evidence type="ECO:0000313" key="7">
    <source>
        <dbReference type="EMBL" id="BBD77936.1"/>
    </source>
</evidence>
<dbReference type="PANTHER" id="PTHR43461">
    <property type="entry name" value="TRANSMEMBRANE PROTEIN 256"/>
    <property type="match status" value="1"/>
</dbReference>
<evidence type="ECO:0000256" key="6">
    <source>
        <dbReference type="SAM" id="Phobius"/>
    </source>
</evidence>
<dbReference type="EMBL" id="AP018558">
    <property type="protein sequence ID" value="BBD77936.1"/>
    <property type="molecule type" value="Genomic_DNA"/>
</dbReference>
<keyword evidence="8" id="KW-1185">Reference proteome</keyword>
<gene>
    <name evidence="7" type="ORF">HPTL_1678</name>
</gene>
<keyword evidence="4 6" id="KW-1133">Transmembrane helix</keyword>
<dbReference type="Pfam" id="PF04241">
    <property type="entry name" value="DUF423"/>
    <property type="match status" value="1"/>
</dbReference>
<feature type="transmembrane region" description="Helical" evidence="6">
    <location>
        <begin position="79"/>
        <end position="101"/>
    </location>
</feature>
<feature type="transmembrane region" description="Helical" evidence="6">
    <location>
        <begin position="55"/>
        <end position="72"/>
    </location>
</feature>
<dbReference type="InterPro" id="IPR006696">
    <property type="entry name" value="DUF423"/>
</dbReference>
<feature type="transmembrane region" description="Helical" evidence="6">
    <location>
        <begin position="12"/>
        <end position="35"/>
    </location>
</feature>
<comment type="subcellular location">
    <subcellularLocation>
        <location evidence="1">Membrane</location>
        <topology evidence="1">Multi-pass membrane protein</topology>
    </subcellularLocation>
</comment>
<evidence type="ECO:0000256" key="1">
    <source>
        <dbReference type="ARBA" id="ARBA00004141"/>
    </source>
</evidence>
<feature type="transmembrane region" description="Helical" evidence="6">
    <location>
        <begin position="113"/>
        <end position="134"/>
    </location>
</feature>
<accession>A0A2Z6DZE7</accession>
<evidence type="ECO:0000256" key="5">
    <source>
        <dbReference type="ARBA" id="ARBA00023136"/>
    </source>
</evidence>
<protein>
    <recommendedName>
        <fullName evidence="9">DUF423 domain-containing protein</fullName>
    </recommendedName>
</protein>
<keyword evidence="3 6" id="KW-0812">Transmembrane</keyword>
<dbReference type="GO" id="GO:0016020">
    <property type="term" value="C:membrane"/>
    <property type="evidence" value="ECO:0007669"/>
    <property type="project" value="UniProtKB-SubCell"/>
</dbReference>
<evidence type="ECO:0000256" key="2">
    <source>
        <dbReference type="ARBA" id="ARBA00009694"/>
    </source>
</evidence>
<dbReference type="RefSeq" id="WP_197713655.1">
    <property type="nucleotide sequence ID" value="NZ_AP018558.1"/>
</dbReference>
<dbReference type="Proteomes" id="UP000262004">
    <property type="component" value="Chromosome"/>
</dbReference>